<dbReference type="RefSeq" id="WP_377096357.1">
    <property type="nucleotide sequence ID" value="NZ_JBHSJM010000001.1"/>
</dbReference>
<sequence>MSATMDEIEERLEFETPQFVHALFANEPKELSYLKEKLGVKVVTREGWILLRGSADGVARAKNAIIDLEEARRAGSDISAKDFRTAIDVAAEGGETGVAQLGKVKLLGTNGRKPVVPRTPQQMAYIQSMTQNVVVFGLGPAGTGKTYLAMAMALSLLKAKKINRIVLTRPAVEAGEALGFLPGDLQEKVAPYLRPLYDAMYDMLDAETGKRYMEDGTIEIAPLAYMRGRTLANSFVILDEAQNTTPEQLFMLLTRIGEGSQCVVTGDGSQIDLKKGQMSGLLEAEHALQEVESVDFVRFTGSDVVRHPVVARIIAAYDAFRK</sequence>
<accession>A0ABW5E0K8</accession>
<evidence type="ECO:0000256" key="1">
    <source>
        <dbReference type="ARBA" id="ARBA00004496"/>
    </source>
</evidence>
<evidence type="ECO:0000259" key="7">
    <source>
        <dbReference type="Pfam" id="PF02562"/>
    </source>
</evidence>
<dbReference type="PANTHER" id="PTHR30473">
    <property type="entry name" value="PROTEIN PHOH"/>
    <property type="match status" value="1"/>
</dbReference>
<reference evidence="9" key="1">
    <citation type="journal article" date="2019" name="Int. J. Syst. Evol. Microbiol.">
        <title>The Global Catalogue of Microorganisms (GCM) 10K type strain sequencing project: providing services to taxonomists for standard genome sequencing and annotation.</title>
        <authorList>
            <consortium name="The Broad Institute Genomics Platform"/>
            <consortium name="The Broad Institute Genome Sequencing Center for Infectious Disease"/>
            <person name="Wu L."/>
            <person name="Ma J."/>
        </authorList>
    </citation>
    <scope>NUCLEOTIDE SEQUENCE [LARGE SCALE GENOMIC DNA]</scope>
    <source>
        <strain evidence="9">JCM 16545</strain>
    </source>
</reference>
<dbReference type="Pfam" id="PF02562">
    <property type="entry name" value="PhoH"/>
    <property type="match status" value="1"/>
</dbReference>
<proteinExistence type="inferred from homology"/>
<keyword evidence="4" id="KW-0547">Nucleotide-binding</keyword>
<dbReference type="InterPro" id="IPR003714">
    <property type="entry name" value="PhoH"/>
</dbReference>
<comment type="caution">
    <text evidence="8">The sequence shown here is derived from an EMBL/GenBank/DDBJ whole genome shotgun (WGS) entry which is preliminary data.</text>
</comment>
<comment type="similarity">
    <text evidence="2">Belongs to the PhoH family.</text>
</comment>
<evidence type="ECO:0000313" key="9">
    <source>
        <dbReference type="Proteomes" id="UP001597297"/>
    </source>
</evidence>
<gene>
    <name evidence="8" type="ORF">ACFSQZ_00370</name>
</gene>
<dbReference type="PANTHER" id="PTHR30473:SF1">
    <property type="entry name" value="PHOH-LIKE PROTEIN"/>
    <property type="match status" value="1"/>
</dbReference>
<dbReference type="InterPro" id="IPR027417">
    <property type="entry name" value="P-loop_NTPase"/>
</dbReference>
<dbReference type="EMBL" id="JBHUJC010000001">
    <property type="protein sequence ID" value="MFD2274910.1"/>
    <property type="molecule type" value="Genomic_DNA"/>
</dbReference>
<name>A0ABW5E0K8_9BACT</name>
<keyword evidence="9" id="KW-1185">Reference proteome</keyword>
<dbReference type="InterPro" id="IPR051451">
    <property type="entry name" value="PhoH2-like"/>
</dbReference>
<dbReference type="Gene3D" id="3.40.50.300">
    <property type="entry name" value="P-loop containing nucleotide triphosphate hydrolases"/>
    <property type="match status" value="1"/>
</dbReference>
<evidence type="ECO:0000256" key="5">
    <source>
        <dbReference type="ARBA" id="ARBA00022840"/>
    </source>
</evidence>
<evidence type="ECO:0000313" key="8">
    <source>
        <dbReference type="EMBL" id="MFD2274910.1"/>
    </source>
</evidence>
<evidence type="ECO:0000256" key="3">
    <source>
        <dbReference type="ARBA" id="ARBA00022490"/>
    </source>
</evidence>
<keyword evidence="3" id="KW-0963">Cytoplasm</keyword>
<organism evidence="8 9">
    <name type="scientific">Rubritalea spongiae</name>
    <dbReference type="NCBI Taxonomy" id="430797"/>
    <lineage>
        <taxon>Bacteria</taxon>
        <taxon>Pseudomonadati</taxon>
        <taxon>Verrucomicrobiota</taxon>
        <taxon>Verrucomicrobiia</taxon>
        <taxon>Verrucomicrobiales</taxon>
        <taxon>Rubritaleaceae</taxon>
        <taxon>Rubritalea</taxon>
    </lineage>
</organism>
<protein>
    <recommendedName>
        <fullName evidence="6">PhoH-like protein</fullName>
    </recommendedName>
</protein>
<evidence type="ECO:0000256" key="6">
    <source>
        <dbReference type="ARBA" id="ARBA00039970"/>
    </source>
</evidence>
<dbReference type="SUPFAM" id="SSF52540">
    <property type="entry name" value="P-loop containing nucleoside triphosphate hydrolases"/>
    <property type="match status" value="1"/>
</dbReference>
<evidence type="ECO:0000256" key="2">
    <source>
        <dbReference type="ARBA" id="ARBA00010393"/>
    </source>
</evidence>
<dbReference type="Proteomes" id="UP001597297">
    <property type="component" value="Unassembled WGS sequence"/>
</dbReference>
<comment type="subcellular location">
    <subcellularLocation>
        <location evidence="1">Cytoplasm</location>
    </subcellularLocation>
</comment>
<keyword evidence="5" id="KW-0067">ATP-binding</keyword>
<feature type="domain" description="PhoH-like protein" evidence="7">
    <location>
        <begin position="115"/>
        <end position="318"/>
    </location>
</feature>
<evidence type="ECO:0000256" key="4">
    <source>
        <dbReference type="ARBA" id="ARBA00022741"/>
    </source>
</evidence>